<evidence type="ECO:0000256" key="2">
    <source>
        <dbReference type="ARBA" id="ARBA00022448"/>
    </source>
</evidence>
<keyword evidence="6 7" id="KW-0472">Membrane</keyword>
<dbReference type="PIRSF" id="PIRSF006060">
    <property type="entry name" value="AA_transporter"/>
    <property type="match status" value="1"/>
</dbReference>
<keyword evidence="3 7" id="KW-0812">Transmembrane</keyword>
<dbReference type="Pfam" id="PF00324">
    <property type="entry name" value="AA_permease"/>
    <property type="match status" value="1"/>
</dbReference>
<gene>
    <name evidence="9" type="ORF">UCRPC4_g04349</name>
</gene>
<dbReference type="FunFam" id="1.20.1740.10:FF:000006">
    <property type="entry name" value="General amino acid permease"/>
    <property type="match status" value="1"/>
</dbReference>
<dbReference type="Proteomes" id="UP000053317">
    <property type="component" value="Unassembled WGS sequence"/>
</dbReference>
<evidence type="ECO:0000256" key="3">
    <source>
        <dbReference type="ARBA" id="ARBA00022692"/>
    </source>
</evidence>
<evidence type="ECO:0000256" key="1">
    <source>
        <dbReference type="ARBA" id="ARBA00004141"/>
    </source>
</evidence>
<feature type="transmembrane region" description="Helical" evidence="7">
    <location>
        <begin position="79"/>
        <end position="97"/>
    </location>
</feature>
<dbReference type="PANTHER" id="PTHR43341:SF36">
    <property type="entry name" value="PROLINE-SPECIFIC PERMEASE"/>
    <property type="match status" value="1"/>
</dbReference>
<sequence>MVAEKSFRSDDNEGVHITYGAAGRPDTAQSGEILGLNGNGDGTHRGLKSRHLQLIALGGAIGTGLFVGSGTVLADCGPAPLLMAYICMSALVWLIMLDLGEMTAYMPIRGLSVPYLVNRFVEPSLAFASGWNYWYAYSILVAAEVTAASLIIEYWTTKISPAVWITIVLVVILILNIVAVAWFGEAEFWFASIKLIAITGLIIVGVVIFFGGAPDHDRLGFRYWKDPGAFNPYMTSGNTGRFLAFWHAMIKAAFAYILSPELITAAAGECEAPRRNIPKATRRFVYRLVAFYVFGALVIGVIVPYNNNRLLSAINSGSAGAAASPFVVGIQNAGIPVLNHIINAVILTSAWSAGNSFLYAGSRVLYGLACTGQAPKIFGKCNRFGVPYNAVLGSFAVGCLGYLNVSSTGATVFNWLSNISTVSGFIAWIVVLYTYLRFRKAVILNGITDRLPFRSHFQPYATYFVMFIVTLLALTNGFAIFFPGELSASSFFTAYVTIPIFLVFYFGHKAYFRTPWAKPIEDLDVFSGLEEVEEVTERDMAPVPKNILQKIWFWIA</sequence>
<dbReference type="OrthoDB" id="3900342at2759"/>
<keyword evidence="2" id="KW-0813">Transport</keyword>
<evidence type="ECO:0000256" key="4">
    <source>
        <dbReference type="ARBA" id="ARBA00022970"/>
    </source>
</evidence>
<feature type="transmembrane region" description="Helical" evidence="7">
    <location>
        <begin position="460"/>
        <end position="482"/>
    </location>
</feature>
<evidence type="ECO:0000256" key="6">
    <source>
        <dbReference type="ARBA" id="ARBA00023136"/>
    </source>
</evidence>
<feature type="transmembrane region" description="Helical" evidence="7">
    <location>
        <begin position="189"/>
        <end position="213"/>
    </location>
</feature>
<evidence type="ECO:0000259" key="8">
    <source>
        <dbReference type="Pfam" id="PF00324"/>
    </source>
</evidence>
<dbReference type="Gene3D" id="1.20.1740.10">
    <property type="entry name" value="Amino acid/polyamine transporter I"/>
    <property type="match status" value="1"/>
</dbReference>
<protein>
    <submittedName>
        <fullName evidence="9">Putative proline-specific permease</fullName>
    </submittedName>
</protein>
<comment type="caution">
    <text evidence="9">The sequence shown here is derived from an EMBL/GenBank/DDBJ whole genome shotgun (WGS) entry which is preliminary data.</text>
</comment>
<evidence type="ECO:0000313" key="10">
    <source>
        <dbReference type="Proteomes" id="UP000053317"/>
    </source>
</evidence>
<feature type="transmembrane region" description="Helical" evidence="7">
    <location>
        <begin position="133"/>
        <end position="155"/>
    </location>
</feature>
<dbReference type="EMBL" id="LCWF01000104">
    <property type="protein sequence ID" value="KKY19922.1"/>
    <property type="molecule type" value="Genomic_DNA"/>
</dbReference>
<dbReference type="InterPro" id="IPR050524">
    <property type="entry name" value="APC_YAT"/>
</dbReference>
<evidence type="ECO:0000256" key="5">
    <source>
        <dbReference type="ARBA" id="ARBA00022989"/>
    </source>
</evidence>
<dbReference type="InterPro" id="IPR004840">
    <property type="entry name" value="Amino_acid_permease_CS"/>
</dbReference>
<evidence type="ECO:0000313" key="9">
    <source>
        <dbReference type="EMBL" id="KKY19922.1"/>
    </source>
</evidence>
<evidence type="ECO:0000256" key="7">
    <source>
        <dbReference type="SAM" id="Phobius"/>
    </source>
</evidence>
<accession>A0A0G2EAB8</accession>
<dbReference type="AlphaFoldDB" id="A0A0G2EAB8"/>
<comment type="subcellular location">
    <subcellularLocation>
        <location evidence="1">Membrane</location>
        <topology evidence="1">Multi-pass membrane protein</topology>
    </subcellularLocation>
</comment>
<keyword evidence="10" id="KW-1185">Reference proteome</keyword>
<reference evidence="9 10" key="1">
    <citation type="submission" date="2015-05" db="EMBL/GenBank/DDBJ databases">
        <title>Distinctive expansion of gene families associated with plant cell wall degradation and secondary metabolism in the genomes of grapevine trunk pathogens.</title>
        <authorList>
            <person name="Lawrence D.P."/>
            <person name="Travadon R."/>
            <person name="Rolshausen P.E."/>
            <person name="Baumgartner K."/>
        </authorList>
    </citation>
    <scope>NUCLEOTIDE SEQUENCE [LARGE SCALE GENOMIC DNA]</scope>
    <source>
        <strain evidence="9">UCRPC4</strain>
    </source>
</reference>
<dbReference type="PANTHER" id="PTHR43341">
    <property type="entry name" value="AMINO ACID PERMEASE"/>
    <property type="match status" value="1"/>
</dbReference>
<name>A0A0G2EAB8_PHACM</name>
<dbReference type="GO" id="GO:0016020">
    <property type="term" value="C:membrane"/>
    <property type="evidence" value="ECO:0007669"/>
    <property type="project" value="UniProtKB-SubCell"/>
</dbReference>
<feature type="transmembrane region" description="Helical" evidence="7">
    <location>
        <begin position="386"/>
        <end position="403"/>
    </location>
</feature>
<feature type="transmembrane region" description="Helical" evidence="7">
    <location>
        <begin position="162"/>
        <end position="183"/>
    </location>
</feature>
<organism evidence="9 10">
    <name type="scientific">Phaeomoniella chlamydospora</name>
    <name type="common">Phaeoacremonium chlamydosporum</name>
    <dbReference type="NCBI Taxonomy" id="158046"/>
    <lineage>
        <taxon>Eukaryota</taxon>
        <taxon>Fungi</taxon>
        <taxon>Dikarya</taxon>
        <taxon>Ascomycota</taxon>
        <taxon>Pezizomycotina</taxon>
        <taxon>Eurotiomycetes</taxon>
        <taxon>Chaetothyriomycetidae</taxon>
        <taxon>Phaeomoniellales</taxon>
        <taxon>Phaeomoniellaceae</taxon>
        <taxon>Phaeomoniella</taxon>
    </lineage>
</organism>
<dbReference type="GO" id="GO:0015171">
    <property type="term" value="F:amino acid transmembrane transporter activity"/>
    <property type="evidence" value="ECO:0007669"/>
    <property type="project" value="TreeGrafter"/>
</dbReference>
<reference evidence="9 10" key="2">
    <citation type="submission" date="2015-05" db="EMBL/GenBank/DDBJ databases">
        <authorList>
            <person name="Morales-Cruz A."/>
            <person name="Amrine K.C."/>
            <person name="Cantu D."/>
        </authorList>
    </citation>
    <scope>NUCLEOTIDE SEQUENCE [LARGE SCALE GENOMIC DNA]</scope>
    <source>
        <strain evidence="9">UCRPC4</strain>
    </source>
</reference>
<feature type="transmembrane region" description="Helical" evidence="7">
    <location>
        <begin position="54"/>
        <end position="73"/>
    </location>
</feature>
<proteinExistence type="predicted"/>
<dbReference type="PROSITE" id="PS00218">
    <property type="entry name" value="AMINO_ACID_PERMEASE_1"/>
    <property type="match status" value="1"/>
</dbReference>
<feature type="transmembrane region" description="Helical" evidence="7">
    <location>
        <begin position="415"/>
        <end position="436"/>
    </location>
</feature>
<keyword evidence="5 7" id="KW-1133">Transmembrane helix</keyword>
<feature type="domain" description="Amino acid permease/ SLC12A" evidence="8">
    <location>
        <begin position="51"/>
        <end position="516"/>
    </location>
</feature>
<feature type="transmembrane region" description="Helical" evidence="7">
    <location>
        <begin position="488"/>
        <end position="506"/>
    </location>
</feature>
<keyword evidence="4" id="KW-0029">Amino-acid transport</keyword>
<dbReference type="InterPro" id="IPR004841">
    <property type="entry name" value="AA-permease/SLC12A_dom"/>
</dbReference>
<feature type="transmembrane region" description="Helical" evidence="7">
    <location>
        <begin position="284"/>
        <end position="305"/>
    </location>
</feature>